<comment type="caution">
    <text evidence="2">The sequence shown here is derived from an EMBL/GenBank/DDBJ whole genome shotgun (WGS) entry which is preliminary data.</text>
</comment>
<evidence type="ECO:0000256" key="1">
    <source>
        <dbReference type="SAM" id="MobiDB-lite"/>
    </source>
</evidence>
<dbReference type="Proteomes" id="UP000499080">
    <property type="component" value="Unassembled WGS sequence"/>
</dbReference>
<feature type="region of interest" description="Disordered" evidence="1">
    <location>
        <begin position="1"/>
        <end position="31"/>
    </location>
</feature>
<dbReference type="AlphaFoldDB" id="A0A4Y2Q992"/>
<organism evidence="2 3">
    <name type="scientific">Araneus ventricosus</name>
    <name type="common">Orbweaver spider</name>
    <name type="synonym">Epeira ventricosa</name>
    <dbReference type="NCBI Taxonomy" id="182803"/>
    <lineage>
        <taxon>Eukaryota</taxon>
        <taxon>Metazoa</taxon>
        <taxon>Ecdysozoa</taxon>
        <taxon>Arthropoda</taxon>
        <taxon>Chelicerata</taxon>
        <taxon>Arachnida</taxon>
        <taxon>Araneae</taxon>
        <taxon>Araneomorphae</taxon>
        <taxon>Entelegynae</taxon>
        <taxon>Araneoidea</taxon>
        <taxon>Araneidae</taxon>
        <taxon>Araneus</taxon>
    </lineage>
</organism>
<gene>
    <name evidence="2" type="ORF">AVEN_210142_1</name>
</gene>
<feature type="compositionally biased region" description="Polar residues" evidence="1">
    <location>
        <begin position="1"/>
        <end position="11"/>
    </location>
</feature>
<reference evidence="2 3" key="1">
    <citation type="journal article" date="2019" name="Sci. Rep.">
        <title>Orb-weaving spider Araneus ventricosus genome elucidates the spidroin gene catalogue.</title>
        <authorList>
            <person name="Kono N."/>
            <person name="Nakamura H."/>
            <person name="Ohtoshi R."/>
            <person name="Moran D.A.P."/>
            <person name="Shinohara A."/>
            <person name="Yoshida Y."/>
            <person name="Fujiwara M."/>
            <person name="Mori M."/>
            <person name="Tomita M."/>
            <person name="Arakawa K."/>
        </authorList>
    </citation>
    <scope>NUCLEOTIDE SEQUENCE [LARGE SCALE GENOMIC DNA]</scope>
</reference>
<accession>A0A4Y2Q992</accession>
<evidence type="ECO:0000313" key="3">
    <source>
        <dbReference type="Proteomes" id="UP000499080"/>
    </source>
</evidence>
<keyword evidence="3" id="KW-1185">Reference proteome</keyword>
<sequence>MRFDTTIQNFYDLSPPQPTPGFATGRGDKETTKRVMLTPLIRTASRKKNCSKRKHAGSGVCSQGHQCGVEPIPTNYSKARPIKSLNQNDCSILLVFRL</sequence>
<proteinExistence type="predicted"/>
<name>A0A4Y2Q992_ARAVE</name>
<evidence type="ECO:0000313" key="2">
    <source>
        <dbReference type="EMBL" id="GBN59981.1"/>
    </source>
</evidence>
<protein>
    <submittedName>
        <fullName evidence="2">Uncharacterized protein</fullName>
    </submittedName>
</protein>
<dbReference type="EMBL" id="BGPR01013287">
    <property type="protein sequence ID" value="GBN59981.1"/>
    <property type="molecule type" value="Genomic_DNA"/>
</dbReference>